<name>A0A1Z4GKA6_9CYAN</name>
<dbReference type="Proteomes" id="UP000218287">
    <property type="component" value="Chromosome"/>
</dbReference>
<feature type="region of interest" description="Disordered" evidence="1">
    <location>
        <begin position="1"/>
        <end position="20"/>
    </location>
</feature>
<gene>
    <name evidence="2" type="ORF">NIES21_37540</name>
</gene>
<evidence type="ECO:0000313" key="2">
    <source>
        <dbReference type="EMBL" id="BAY17912.1"/>
    </source>
</evidence>
<evidence type="ECO:0000313" key="3">
    <source>
        <dbReference type="Proteomes" id="UP000218287"/>
    </source>
</evidence>
<keyword evidence="3" id="KW-1185">Reference proteome</keyword>
<protein>
    <submittedName>
        <fullName evidence="2">Uncharacterized protein</fullName>
    </submittedName>
</protein>
<feature type="compositionally biased region" description="Basic residues" evidence="1">
    <location>
        <begin position="118"/>
        <end position="137"/>
    </location>
</feature>
<proteinExistence type="predicted"/>
<dbReference type="AlphaFoldDB" id="A0A1Z4GKA6"/>
<reference evidence="2 3" key="1">
    <citation type="submission" date="2017-06" db="EMBL/GenBank/DDBJ databases">
        <title>Genome sequencing of cyanobaciteial culture collection at National Institute for Environmental Studies (NIES).</title>
        <authorList>
            <person name="Hirose Y."/>
            <person name="Shimura Y."/>
            <person name="Fujisawa T."/>
            <person name="Nakamura Y."/>
            <person name="Kawachi M."/>
        </authorList>
    </citation>
    <scope>NUCLEOTIDE SEQUENCE [LARGE SCALE GENOMIC DNA]</scope>
    <source>
        <strain evidence="2 3">NIES-21</strain>
    </source>
</reference>
<sequence>MGTLNMYPYTETSMPTQDTTRRLSRQTIIQDTTSLHGLQTINNYATTRADATEDSLQTAYQKMLTLQQIENEKLALYRAATDAARLAEWEFHNAVLAMKEVVRGQYGSDSDQAQAVGFKKKSDRKRPSRKKSIAIAS</sequence>
<feature type="region of interest" description="Disordered" evidence="1">
    <location>
        <begin position="107"/>
        <end position="137"/>
    </location>
</feature>
<dbReference type="EMBL" id="AP018174">
    <property type="protein sequence ID" value="BAY17912.1"/>
    <property type="molecule type" value="Genomic_DNA"/>
</dbReference>
<accession>A0A1Z4GKA6</accession>
<evidence type="ECO:0000256" key="1">
    <source>
        <dbReference type="SAM" id="MobiDB-lite"/>
    </source>
</evidence>
<organism evidence="2 3">
    <name type="scientific">Anabaenopsis circularis NIES-21</name>
    <dbReference type="NCBI Taxonomy" id="1085406"/>
    <lineage>
        <taxon>Bacteria</taxon>
        <taxon>Bacillati</taxon>
        <taxon>Cyanobacteriota</taxon>
        <taxon>Cyanophyceae</taxon>
        <taxon>Nostocales</taxon>
        <taxon>Nodulariaceae</taxon>
        <taxon>Anabaenopsis</taxon>
    </lineage>
</organism>